<dbReference type="AlphaFoldDB" id="G9YQG0"/>
<evidence type="ECO:0000313" key="1">
    <source>
        <dbReference type="EMBL" id="EHM51399.1"/>
    </source>
</evidence>
<dbReference type="HOGENOM" id="CLU_2011870_0_0_9"/>
<dbReference type="Proteomes" id="UP000004459">
    <property type="component" value="Unassembled WGS sequence"/>
</dbReference>
<sequence>MLPALFQQFLCALFSTDGEHTHLLCFHIKPDAKPIPGNDLLGISGPNYLFQFFLKLAGVKIAPDGLCCVKWMDIGVIRFKVKQPGPVDTDSAAEAGPFIPNDPAELIGHVPVDDHYMGAASQI</sequence>
<comment type="caution">
    <text evidence="1">The sequence shown here is derived from an EMBL/GenBank/DDBJ whole genome shotgun (WGS) entry which is preliminary data.</text>
</comment>
<reference evidence="1 2" key="1">
    <citation type="submission" date="2011-08" db="EMBL/GenBank/DDBJ databases">
        <authorList>
            <person name="Weinstock G."/>
            <person name="Sodergren E."/>
            <person name="Clifton S."/>
            <person name="Fulton L."/>
            <person name="Fulton B."/>
            <person name="Courtney L."/>
            <person name="Fronick C."/>
            <person name="Harrison M."/>
            <person name="Strong C."/>
            <person name="Farmer C."/>
            <person name="Delahaunty K."/>
            <person name="Markovic C."/>
            <person name="Hall O."/>
            <person name="Minx P."/>
            <person name="Tomlinson C."/>
            <person name="Mitreva M."/>
            <person name="Hou S."/>
            <person name="Chen J."/>
            <person name="Wollam A."/>
            <person name="Pepin K.H."/>
            <person name="Johnson M."/>
            <person name="Bhonagiri V."/>
            <person name="Zhang X."/>
            <person name="Suruliraj S."/>
            <person name="Warren W."/>
            <person name="Chinwalla A."/>
            <person name="Mardis E.R."/>
            <person name="Wilson R.K."/>
        </authorList>
    </citation>
    <scope>NUCLEOTIDE SEQUENCE [LARGE SCALE GENOMIC DNA]</scope>
    <source>
        <strain evidence="1 2">ATCC 29863</strain>
    </source>
</reference>
<gene>
    <name evidence="1" type="ORF">HMPREF0372_01753</name>
</gene>
<accession>G9YQG0</accession>
<proteinExistence type="predicted"/>
<organism evidence="1 2">
    <name type="scientific">Flavonifractor plautii ATCC 29863</name>
    <dbReference type="NCBI Taxonomy" id="411475"/>
    <lineage>
        <taxon>Bacteria</taxon>
        <taxon>Bacillati</taxon>
        <taxon>Bacillota</taxon>
        <taxon>Clostridia</taxon>
        <taxon>Eubacteriales</taxon>
        <taxon>Oscillospiraceae</taxon>
        <taxon>Flavonifractor</taxon>
    </lineage>
</organism>
<evidence type="ECO:0000313" key="2">
    <source>
        <dbReference type="Proteomes" id="UP000004459"/>
    </source>
</evidence>
<name>G9YQG0_FLAPL</name>
<protein>
    <submittedName>
        <fullName evidence="1">Uncharacterized protein</fullName>
    </submittedName>
</protein>
<dbReference type="EMBL" id="AGCK01000133">
    <property type="protein sequence ID" value="EHM51399.1"/>
    <property type="molecule type" value="Genomic_DNA"/>
</dbReference>